<dbReference type="EMBL" id="RBIR01000003">
    <property type="protein sequence ID" value="RKR20058.1"/>
    <property type="molecule type" value="Genomic_DNA"/>
</dbReference>
<dbReference type="OrthoDB" id="3181812at2"/>
<dbReference type="SUPFAM" id="SSF53850">
    <property type="entry name" value="Periplasmic binding protein-like II"/>
    <property type="match status" value="1"/>
</dbReference>
<dbReference type="PRINTS" id="PR00039">
    <property type="entry name" value="HTHLYSR"/>
</dbReference>
<comment type="caution">
    <text evidence="6">The sequence shown here is derived from an EMBL/GenBank/DDBJ whole genome shotgun (WGS) entry which is preliminary data.</text>
</comment>
<keyword evidence="3 6" id="KW-0238">DNA-binding</keyword>
<dbReference type="Pfam" id="PF03466">
    <property type="entry name" value="LysR_substrate"/>
    <property type="match status" value="1"/>
</dbReference>
<evidence type="ECO:0000256" key="2">
    <source>
        <dbReference type="ARBA" id="ARBA00023015"/>
    </source>
</evidence>
<sequence>MDTRKLKYFLAVVDHGGFSRAAEHLLIAQPSLSQTIAGLEKELGVPLFHRIGRRAVLSEAGRELVGPARVVMRDLDAAQSAVQALLGVRSGRLDIITMPSPGIEPLTSMIAEYTQAHPSVRLNVSAAFTPEEVIESVRSGSTEIGLAGSPTPIRVPGVQVLELERQPLILIVNPRADTFGPASGIQREDLGGHRLIASQRGSLMRWLVDDALARGVNTEIVVEVAHRTSILPLVLAGVGHAVMPASWAPLAHTSGLRTLLIEPVSHLDVAVLSRKEDLTPAARAFLSVAEQHAAARGPHNHAREPDQ</sequence>
<dbReference type="Gene3D" id="1.10.10.10">
    <property type="entry name" value="Winged helix-like DNA-binding domain superfamily/Winged helix DNA-binding domain"/>
    <property type="match status" value="1"/>
</dbReference>
<keyword evidence="4" id="KW-0804">Transcription</keyword>
<dbReference type="InterPro" id="IPR000847">
    <property type="entry name" value="LysR_HTH_N"/>
</dbReference>
<dbReference type="InterPro" id="IPR050950">
    <property type="entry name" value="HTH-type_LysR_regulators"/>
</dbReference>
<evidence type="ECO:0000313" key="6">
    <source>
        <dbReference type="EMBL" id="RKR20058.1"/>
    </source>
</evidence>
<comment type="similarity">
    <text evidence="1">Belongs to the LysR transcriptional regulatory family.</text>
</comment>
<dbReference type="RefSeq" id="WP_120952745.1">
    <property type="nucleotide sequence ID" value="NZ_RBIR01000003.1"/>
</dbReference>
<name>A0A495ESV2_9MICC</name>
<dbReference type="Pfam" id="PF00126">
    <property type="entry name" value="HTH_1"/>
    <property type="match status" value="1"/>
</dbReference>
<gene>
    <name evidence="6" type="ORF">C8D78_1870</name>
</gene>
<dbReference type="CDD" id="cd05466">
    <property type="entry name" value="PBP2_LTTR_substrate"/>
    <property type="match status" value="1"/>
</dbReference>
<dbReference type="PANTHER" id="PTHR30419">
    <property type="entry name" value="HTH-TYPE TRANSCRIPTIONAL REGULATOR YBHD"/>
    <property type="match status" value="1"/>
</dbReference>
<evidence type="ECO:0000256" key="4">
    <source>
        <dbReference type="ARBA" id="ARBA00023163"/>
    </source>
</evidence>
<protein>
    <submittedName>
        <fullName evidence="6">DNA-binding transcriptional LysR family regulator</fullName>
    </submittedName>
</protein>
<dbReference type="GO" id="GO:0005829">
    <property type="term" value="C:cytosol"/>
    <property type="evidence" value="ECO:0007669"/>
    <property type="project" value="TreeGrafter"/>
</dbReference>
<dbReference type="GO" id="GO:0003700">
    <property type="term" value="F:DNA-binding transcription factor activity"/>
    <property type="evidence" value="ECO:0007669"/>
    <property type="project" value="InterPro"/>
</dbReference>
<dbReference type="Gene3D" id="3.40.190.290">
    <property type="match status" value="1"/>
</dbReference>
<reference evidence="6 7" key="1">
    <citation type="submission" date="2018-10" db="EMBL/GenBank/DDBJ databases">
        <title>Genomic Encyclopedia of Type Strains, Phase IV (KMG-IV): sequencing the most valuable type-strain genomes for metagenomic binning, comparative biology and taxonomic classification.</title>
        <authorList>
            <person name="Goeker M."/>
        </authorList>
    </citation>
    <scope>NUCLEOTIDE SEQUENCE [LARGE SCALE GENOMIC DNA]</scope>
    <source>
        <strain evidence="6 7">DSM 25586</strain>
    </source>
</reference>
<evidence type="ECO:0000313" key="7">
    <source>
        <dbReference type="Proteomes" id="UP000276055"/>
    </source>
</evidence>
<dbReference type="InterPro" id="IPR036388">
    <property type="entry name" value="WH-like_DNA-bd_sf"/>
</dbReference>
<dbReference type="InterPro" id="IPR005119">
    <property type="entry name" value="LysR_subst-bd"/>
</dbReference>
<dbReference type="GO" id="GO:0003677">
    <property type="term" value="F:DNA binding"/>
    <property type="evidence" value="ECO:0007669"/>
    <property type="project" value="UniProtKB-KW"/>
</dbReference>
<dbReference type="InterPro" id="IPR036390">
    <property type="entry name" value="WH_DNA-bd_sf"/>
</dbReference>
<evidence type="ECO:0000256" key="3">
    <source>
        <dbReference type="ARBA" id="ARBA00023125"/>
    </source>
</evidence>
<evidence type="ECO:0000259" key="5">
    <source>
        <dbReference type="PROSITE" id="PS50931"/>
    </source>
</evidence>
<organism evidence="6 7">
    <name type="scientific">Arthrobacter oryzae</name>
    <dbReference type="NCBI Taxonomy" id="409290"/>
    <lineage>
        <taxon>Bacteria</taxon>
        <taxon>Bacillati</taxon>
        <taxon>Actinomycetota</taxon>
        <taxon>Actinomycetes</taxon>
        <taxon>Micrococcales</taxon>
        <taxon>Micrococcaceae</taxon>
        <taxon>Arthrobacter</taxon>
    </lineage>
</organism>
<dbReference type="FunFam" id="1.10.10.10:FF:000001">
    <property type="entry name" value="LysR family transcriptional regulator"/>
    <property type="match status" value="1"/>
</dbReference>
<evidence type="ECO:0000256" key="1">
    <source>
        <dbReference type="ARBA" id="ARBA00009437"/>
    </source>
</evidence>
<proteinExistence type="inferred from homology"/>
<keyword evidence="2" id="KW-0805">Transcription regulation</keyword>
<dbReference type="PROSITE" id="PS50931">
    <property type="entry name" value="HTH_LYSR"/>
    <property type="match status" value="1"/>
</dbReference>
<feature type="domain" description="HTH lysR-type" evidence="5">
    <location>
        <begin position="1"/>
        <end position="58"/>
    </location>
</feature>
<dbReference type="Proteomes" id="UP000276055">
    <property type="component" value="Unassembled WGS sequence"/>
</dbReference>
<dbReference type="PANTHER" id="PTHR30419:SF8">
    <property type="entry name" value="NITROGEN ASSIMILATION TRANSCRIPTIONAL ACTIVATOR-RELATED"/>
    <property type="match status" value="1"/>
</dbReference>
<dbReference type="AlphaFoldDB" id="A0A495ESV2"/>
<accession>A0A495ESV2</accession>
<dbReference type="SUPFAM" id="SSF46785">
    <property type="entry name" value="Winged helix' DNA-binding domain"/>
    <property type="match status" value="1"/>
</dbReference>